<dbReference type="CDD" id="cd00683">
    <property type="entry name" value="Trans_IPPS_HH"/>
    <property type="match status" value="1"/>
</dbReference>
<protein>
    <submittedName>
        <fullName evidence="3">Phytoene synthase</fullName>
    </submittedName>
</protein>
<evidence type="ECO:0000313" key="3">
    <source>
        <dbReference type="EMBL" id="PHV66046.1"/>
    </source>
</evidence>
<comment type="caution">
    <text evidence="3">The sequence shown here is derived from an EMBL/GenBank/DDBJ whole genome shotgun (WGS) entry which is preliminary data.</text>
</comment>
<dbReference type="GO" id="GO:0051996">
    <property type="term" value="F:squalene synthase [NAD(P)H] activity"/>
    <property type="evidence" value="ECO:0007669"/>
    <property type="project" value="InterPro"/>
</dbReference>
<dbReference type="SFLD" id="SFLDS00005">
    <property type="entry name" value="Isoprenoid_Synthase_Type_I"/>
    <property type="match status" value="1"/>
</dbReference>
<dbReference type="GO" id="GO:0016117">
    <property type="term" value="P:carotenoid biosynthetic process"/>
    <property type="evidence" value="ECO:0007669"/>
    <property type="project" value="UniProtKB-ARBA"/>
</dbReference>
<dbReference type="EMBL" id="PEBD01000010">
    <property type="protein sequence ID" value="PHV66046.1"/>
    <property type="molecule type" value="Genomic_DNA"/>
</dbReference>
<dbReference type="SUPFAM" id="SSF48576">
    <property type="entry name" value="Terpenoid synthases"/>
    <property type="match status" value="1"/>
</dbReference>
<dbReference type="SFLD" id="SFLDG01212">
    <property type="entry name" value="Phytoene_synthase_like"/>
    <property type="match status" value="1"/>
</dbReference>
<comment type="pathway">
    <text evidence="1">Carotenoid biosynthesis; phytoene biosynthesis.</text>
</comment>
<dbReference type="Proteomes" id="UP000225108">
    <property type="component" value="Unassembled WGS sequence"/>
</dbReference>
<evidence type="ECO:0000256" key="2">
    <source>
        <dbReference type="ARBA" id="ARBA00022679"/>
    </source>
</evidence>
<dbReference type="Pfam" id="PF00494">
    <property type="entry name" value="SQS_PSY"/>
    <property type="match status" value="1"/>
</dbReference>
<dbReference type="UniPathway" id="UPA00799"/>
<sequence>MIGDGRLEPAYEHCRKLTATHGRSYYLGTQLLSRRQRAGVYALYGFARMVDDIVDTGSGQHRLSALDAIEADLHAALSDPGHLPRRPEVLAVADTITTFDIDHRYFDAFMRSMRMDIPDSDIHVARYRTMAELRDYMYGSASVIGLQMLPILGTVVAGDVAITPARALGDAFQLTNFIRDAGEDLDRDRIYLPTDELAVFGVDESMLRRCRRTGQVPGELRRALAHLIALTRAEYRRAEPGIEMLSPSSRPGIRAAFTMYRAILDEVERSGYRVLTERVRVSKPARLGHVARAVSTRGRTLARS</sequence>
<dbReference type="PROSITE" id="PS01044">
    <property type="entry name" value="SQUALEN_PHYTOEN_SYN_1"/>
    <property type="match status" value="1"/>
</dbReference>
<organism evidence="3 4">
    <name type="scientific">Williamsia marianensis</name>
    <dbReference type="NCBI Taxonomy" id="85044"/>
    <lineage>
        <taxon>Bacteria</taxon>
        <taxon>Bacillati</taxon>
        <taxon>Actinomycetota</taxon>
        <taxon>Actinomycetes</taxon>
        <taxon>Mycobacteriales</taxon>
        <taxon>Nocardiaceae</taxon>
        <taxon>Williamsia</taxon>
    </lineage>
</organism>
<dbReference type="RefSeq" id="WP_099384321.1">
    <property type="nucleotide sequence ID" value="NZ_PEBD01000010.1"/>
</dbReference>
<dbReference type="AlphaFoldDB" id="A0A2G3PJY5"/>
<dbReference type="PANTHER" id="PTHR31480">
    <property type="entry name" value="BIFUNCTIONAL LYCOPENE CYCLASE/PHYTOENE SYNTHASE"/>
    <property type="match status" value="1"/>
</dbReference>
<gene>
    <name evidence="3" type="ORF">CSW57_20585</name>
</gene>
<reference evidence="3 4" key="1">
    <citation type="submission" date="2017-10" db="EMBL/GenBank/DDBJ databases">
        <title>The draft genome sequence of Williamsia sp. BULT 1.1 isolated from the semi-arid grassland soils from South Africa.</title>
        <authorList>
            <person name="Kabwe M.H."/>
            <person name="Govender N."/>
            <person name="Mutseka Lunga P."/>
            <person name="Vikram S."/>
            <person name="Makhalanyane T.P."/>
        </authorList>
    </citation>
    <scope>NUCLEOTIDE SEQUENCE [LARGE SCALE GENOMIC DNA]</scope>
    <source>
        <strain evidence="3 4">BULT 1.1</strain>
    </source>
</reference>
<dbReference type="InterPro" id="IPR019845">
    <property type="entry name" value="Squalene/phytoene_synthase_CS"/>
</dbReference>
<dbReference type="InterPro" id="IPR033904">
    <property type="entry name" value="Trans_IPPS_HH"/>
</dbReference>
<dbReference type="InterPro" id="IPR044843">
    <property type="entry name" value="Trans_IPPS_bact-type"/>
</dbReference>
<keyword evidence="2" id="KW-0808">Transferase</keyword>
<dbReference type="SFLD" id="SFLDG01018">
    <property type="entry name" value="Squalene/Phytoene_Synthase_Lik"/>
    <property type="match status" value="1"/>
</dbReference>
<dbReference type="GO" id="GO:0004311">
    <property type="term" value="F:geranylgeranyl diphosphate synthase activity"/>
    <property type="evidence" value="ECO:0007669"/>
    <property type="project" value="InterPro"/>
</dbReference>
<evidence type="ECO:0000313" key="4">
    <source>
        <dbReference type="Proteomes" id="UP000225108"/>
    </source>
</evidence>
<evidence type="ECO:0000256" key="1">
    <source>
        <dbReference type="ARBA" id="ARBA00004684"/>
    </source>
</evidence>
<dbReference type="InterPro" id="IPR002060">
    <property type="entry name" value="Squ/phyt_synthse"/>
</dbReference>
<dbReference type="InterPro" id="IPR008949">
    <property type="entry name" value="Isoprenoid_synthase_dom_sf"/>
</dbReference>
<name>A0A2G3PJY5_WILMA</name>
<dbReference type="Gene3D" id="1.10.600.10">
    <property type="entry name" value="Farnesyl Diphosphate Synthase"/>
    <property type="match status" value="1"/>
</dbReference>
<accession>A0A2G3PJY5</accession>
<proteinExistence type="predicted"/>